<keyword evidence="2" id="KW-1185">Reference proteome</keyword>
<accession>A0ACD5V7T3</accession>
<reference evidence="1" key="2">
    <citation type="submission" date="2025-09" db="UniProtKB">
        <authorList>
            <consortium name="EnsemblPlants"/>
        </authorList>
    </citation>
    <scope>IDENTIFICATION</scope>
</reference>
<protein>
    <submittedName>
        <fullName evidence="1">Uncharacterized protein</fullName>
    </submittedName>
</protein>
<dbReference type="EnsemblPlants" id="AVESA.00010b.r2.2DG0377700.1">
    <property type="protein sequence ID" value="AVESA.00010b.r2.2DG0377700.1.CDS"/>
    <property type="gene ID" value="AVESA.00010b.r2.2DG0377700"/>
</dbReference>
<organism evidence="1 2">
    <name type="scientific">Avena sativa</name>
    <name type="common">Oat</name>
    <dbReference type="NCBI Taxonomy" id="4498"/>
    <lineage>
        <taxon>Eukaryota</taxon>
        <taxon>Viridiplantae</taxon>
        <taxon>Streptophyta</taxon>
        <taxon>Embryophyta</taxon>
        <taxon>Tracheophyta</taxon>
        <taxon>Spermatophyta</taxon>
        <taxon>Magnoliopsida</taxon>
        <taxon>Liliopsida</taxon>
        <taxon>Poales</taxon>
        <taxon>Poaceae</taxon>
        <taxon>BOP clade</taxon>
        <taxon>Pooideae</taxon>
        <taxon>Poodae</taxon>
        <taxon>Poeae</taxon>
        <taxon>Poeae Chloroplast Group 1 (Aveneae type)</taxon>
        <taxon>Aveninae</taxon>
        <taxon>Avena</taxon>
    </lineage>
</organism>
<reference evidence="1" key="1">
    <citation type="submission" date="2021-05" db="EMBL/GenBank/DDBJ databases">
        <authorList>
            <person name="Scholz U."/>
            <person name="Mascher M."/>
            <person name="Fiebig A."/>
        </authorList>
    </citation>
    <scope>NUCLEOTIDE SEQUENCE [LARGE SCALE GENOMIC DNA]</scope>
</reference>
<evidence type="ECO:0000313" key="1">
    <source>
        <dbReference type="EnsemblPlants" id="AVESA.00010b.r2.2DG0377700.1.CDS"/>
    </source>
</evidence>
<proteinExistence type="predicted"/>
<sequence length="650" mass="71206">MKIDNERPYDSNVFHEIVPGGGPKIDCEPETETKQNLLEDKMVKQKNSPEHTFVKAEHQNGGKTRQIRIEDVSYDKDVVEINLPDAVVSSYYGGNFVKDVCIDEGVLADQKASGEKVESEKVFPNFDSSTGNENAALMEEIGVDPLKTAHMSQIVTLHVARATDGNNMEEIRVEPVKIAHEVKTQIVTLHDASATDGNTTEQYSPCEVRDLEDNKNNGFTNLNVEKLSPTQLSSHEAAKQCQQKSTVFSEQCQQKTMVISETYENHKPFCDGEAIDEVASNDCYEIGASIALEANNLNDLPVESTSNGFSAAIPEEDIGTELDEQGLNPASHYNPFIAYGSLEDTWEPKYTLPTIVDDVSVVPICPVGKTDSFSDLVNGGALRGLDFVETAESRIGDSRSDSVGARSSRLGVEPSEVPSEESLDQRGSLVERTDSFSDLVNGGAGGFDPILTDETKIKHSRLDSIEESSGRLDVQASEETNDQRENLVNEMRTEGAHGTGTSGTEPSDPKSDDHPECETDTFEDAHDFNPRDMEDGTNVMEDKDSKSSRLAQTESVVQRNGPDSGRLLARTGMRNPFESSFSGASITLDTLAPSAHIGNTSLRSDSSTTSTRSFAFPVLQTEWNSSPVKMAKADRRRDRGWGYRVLCCKF</sequence>
<name>A0ACD5V7T3_AVESA</name>
<dbReference type="Proteomes" id="UP001732700">
    <property type="component" value="Chromosome 2D"/>
</dbReference>
<evidence type="ECO:0000313" key="2">
    <source>
        <dbReference type="Proteomes" id="UP001732700"/>
    </source>
</evidence>